<reference evidence="3" key="1">
    <citation type="journal article" date="2019" name="Int. J. Syst. Evol. Microbiol.">
        <title>The Global Catalogue of Microorganisms (GCM) 10K type strain sequencing project: providing services to taxonomists for standard genome sequencing and annotation.</title>
        <authorList>
            <consortium name="The Broad Institute Genomics Platform"/>
            <consortium name="The Broad Institute Genome Sequencing Center for Infectious Disease"/>
            <person name="Wu L."/>
            <person name="Ma J."/>
        </authorList>
    </citation>
    <scope>NUCLEOTIDE SEQUENCE [LARGE SCALE GENOMIC DNA]</scope>
    <source>
        <strain evidence="3">CGMCC 4.7177</strain>
    </source>
</reference>
<protein>
    <submittedName>
        <fullName evidence="2">Nuclear transport factor 2 family protein</fullName>
    </submittedName>
</protein>
<accession>A0ABV9ASM8</accession>
<dbReference type="Proteomes" id="UP001595839">
    <property type="component" value="Unassembled WGS sequence"/>
</dbReference>
<dbReference type="Gene3D" id="3.10.450.50">
    <property type="match status" value="1"/>
</dbReference>
<comment type="caution">
    <text evidence="2">The sequence shown here is derived from an EMBL/GenBank/DDBJ whole genome shotgun (WGS) entry which is preliminary data.</text>
</comment>
<dbReference type="EMBL" id="JBHSFK010000011">
    <property type="protein sequence ID" value="MFC4501603.1"/>
    <property type="molecule type" value="Genomic_DNA"/>
</dbReference>
<dbReference type="InterPro" id="IPR037401">
    <property type="entry name" value="SnoaL-like"/>
</dbReference>
<dbReference type="RefSeq" id="WP_381163470.1">
    <property type="nucleotide sequence ID" value="NZ_JBHSFK010000011.1"/>
</dbReference>
<gene>
    <name evidence="2" type="ORF">ACFPIH_19040</name>
</gene>
<keyword evidence="3" id="KW-1185">Reference proteome</keyword>
<evidence type="ECO:0000259" key="1">
    <source>
        <dbReference type="Pfam" id="PF13577"/>
    </source>
</evidence>
<dbReference type="Pfam" id="PF13577">
    <property type="entry name" value="SnoaL_4"/>
    <property type="match status" value="1"/>
</dbReference>
<name>A0ABV9ASM8_9ACTN</name>
<dbReference type="SUPFAM" id="SSF54427">
    <property type="entry name" value="NTF2-like"/>
    <property type="match status" value="1"/>
</dbReference>
<feature type="domain" description="SnoaL-like" evidence="1">
    <location>
        <begin position="7"/>
        <end position="126"/>
    </location>
</feature>
<evidence type="ECO:0000313" key="3">
    <source>
        <dbReference type="Proteomes" id="UP001595839"/>
    </source>
</evidence>
<organism evidence="2 3">
    <name type="scientific">Streptomyces vulcanius</name>
    <dbReference type="NCBI Taxonomy" id="1441876"/>
    <lineage>
        <taxon>Bacteria</taxon>
        <taxon>Bacillati</taxon>
        <taxon>Actinomycetota</taxon>
        <taxon>Actinomycetes</taxon>
        <taxon>Kitasatosporales</taxon>
        <taxon>Streptomycetaceae</taxon>
        <taxon>Streptomyces</taxon>
    </lineage>
</organism>
<proteinExistence type="predicted"/>
<dbReference type="InterPro" id="IPR032710">
    <property type="entry name" value="NTF2-like_dom_sf"/>
</dbReference>
<evidence type="ECO:0000313" key="2">
    <source>
        <dbReference type="EMBL" id="MFC4501603.1"/>
    </source>
</evidence>
<sequence>MPTIETDHFEIRQLVENWVLWRDAGDWERFATVWHPVDGWMTATWFQGPATDFIAVSREGFDNGVSILHFLGGHTADVLGDRAIAQTKMTINQRAMVDGVEVDVVCTGRFYDFCARHEGAWKIVRRQPIYEKDRLDVVDPSASLDLDPQLLRRFPVGYRHLGYLQTKAGFTVKAGLPGLTGDVVQRLYGEGAKWLAGAGTPGDPH</sequence>